<dbReference type="Gene3D" id="3.30.70.141">
    <property type="entry name" value="Nucleoside diphosphate kinase-like domain"/>
    <property type="match status" value="1"/>
</dbReference>
<keyword evidence="10" id="KW-0963">Cytoplasm</keyword>
<sequence>MSERTLIVVKPDGVQRGLAGEIISRFERKGFKLAGSKFMRVSEELARKHYQVHEGKYFYDRLVRYICSGPVLAMVWEAEGIIAMSRKMMGATFGYDAEPGTIRGDYSCSKGNNLVHGSDSVESAEFEIGLWFDEGELVSWEPANEHWLRGEKD</sequence>
<evidence type="ECO:0000313" key="16">
    <source>
        <dbReference type="Proteomes" id="UP000189674"/>
    </source>
</evidence>
<accession>A0A1U9NHT1</accession>
<evidence type="ECO:0000256" key="2">
    <source>
        <dbReference type="ARBA" id="ARBA00008142"/>
    </source>
</evidence>
<evidence type="ECO:0000256" key="5">
    <source>
        <dbReference type="ARBA" id="ARBA00022741"/>
    </source>
</evidence>
<keyword evidence="10" id="KW-0460">Magnesium</keyword>
<dbReference type="InterPro" id="IPR023005">
    <property type="entry name" value="Nucleoside_diP_kinase_AS"/>
</dbReference>
<dbReference type="SUPFAM" id="SSF54919">
    <property type="entry name" value="Nucleoside diphosphate kinase, NDK"/>
    <property type="match status" value="1"/>
</dbReference>
<dbReference type="InterPro" id="IPR036850">
    <property type="entry name" value="NDK-like_dom_sf"/>
</dbReference>
<evidence type="ECO:0000256" key="13">
    <source>
        <dbReference type="RuleBase" id="RU004013"/>
    </source>
</evidence>
<evidence type="ECO:0000256" key="9">
    <source>
        <dbReference type="ARBA" id="ARBA00047945"/>
    </source>
</evidence>
<dbReference type="NCBIfam" id="NF001908">
    <property type="entry name" value="PRK00668.1"/>
    <property type="match status" value="1"/>
</dbReference>
<dbReference type="RefSeq" id="WP_146659747.1">
    <property type="nucleotide sequence ID" value="NZ_CP019791.1"/>
</dbReference>
<dbReference type="GO" id="GO:0004550">
    <property type="term" value="F:nucleoside diphosphate kinase activity"/>
    <property type="evidence" value="ECO:0007669"/>
    <property type="project" value="UniProtKB-UniRule"/>
</dbReference>
<keyword evidence="5 10" id="KW-0547">Nucleotide-binding</keyword>
<comment type="catalytic activity">
    <reaction evidence="10">
        <text>a ribonucleoside 5'-diphosphate + ATP = a ribonucleoside 5'-triphosphate + ADP</text>
        <dbReference type="Rhea" id="RHEA:18113"/>
        <dbReference type="ChEBI" id="CHEBI:30616"/>
        <dbReference type="ChEBI" id="CHEBI:57930"/>
        <dbReference type="ChEBI" id="CHEBI:61557"/>
        <dbReference type="ChEBI" id="CHEBI:456216"/>
        <dbReference type="EC" id="2.7.4.6"/>
    </reaction>
</comment>
<feature type="active site" description="Pros-phosphohistidine intermediate" evidence="10 11">
    <location>
        <position position="116"/>
    </location>
</feature>
<keyword evidence="10" id="KW-0479">Metal-binding</keyword>
<dbReference type="Pfam" id="PF00334">
    <property type="entry name" value="NDK"/>
    <property type="match status" value="1"/>
</dbReference>
<dbReference type="GO" id="GO:0006183">
    <property type="term" value="P:GTP biosynthetic process"/>
    <property type="evidence" value="ECO:0007669"/>
    <property type="project" value="UniProtKB-UniRule"/>
</dbReference>
<comment type="cofactor">
    <cofactor evidence="1 10">
        <name>Mg(2+)</name>
        <dbReference type="ChEBI" id="CHEBI:18420"/>
    </cofactor>
</comment>
<feature type="binding site" evidence="10 11">
    <location>
        <position position="113"/>
    </location>
    <ligand>
        <name>ATP</name>
        <dbReference type="ChEBI" id="CHEBI:30616"/>
    </ligand>
</feature>
<dbReference type="PROSITE" id="PS51374">
    <property type="entry name" value="NDPK_LIKE"/>
    <property type="match status" value="1"/>
</dbReference>
<keyword evidence="6 10" id="KW-0418">Kinase</keyword>
<evidence type="ECO:0000256" key="4">
    <source>
        <dbReference type="ARBA" id="ARBA00022679"/>
    </source>
</evidence>
<dbReference type="SMART" id="SM00562">
    <property type="entry name" value="NDK"/>
    <property type="match status" value="1"/>
</dbReference>
<feature type="domain" description="Nucleoside diphosphate kinase-like" evidence="14">
    <location>
        <begin position="2"/>
        <end position="139"/>
    </location>
</feature>
<feature type="binding site" evidence="10 11">
    <location>
        <position position="103"/>
    </location>
    <ligand>
        <name>ATP</name>
        <dbReference type="ChEBI" id="CHEBI:30616"/>
    </ligand>
</feature>
<dbReference type="GO" id="GO:0005737">
    <property type="term" value="C:cytoplasm"/>
    <property type="evidence" value="ECO:0007669"/>
    <property type="project" value="UniProtKB-SubCell"/>
</dbReference>
<dbReference type="GO" id="GO:0005524">
    <property type="term" value="F:ATP binding"/>
    <property type="evidence" value="ECO:0007669"/>
    <property type="project" value="UniProtKB-UniRule"/>
</dbReference>
<evidence type="ECO:0000256" key="3">
    <source>
        <dbReference type="ARBA" id="ARBA00022553"/>
    </source>
</evidence>
<dbReference type="Proteomes" id="UP000189674">
    <property type="component" value="Chromosome"/>
</dbReference>
<comment type="function">
    <text evidence="10">Major role in the synthesis of nucleoside triphosphates other than ATP. The ATP gamma phosphate is transferred to the NDP beta phosphate via a ping-pong mechanism, using a phosphorylated active-site intermediate.</text>
</comment>
<dbReference type="GO" id="GO:0006241">
    <property type="term" value="P:CTP biosynthetic process"/>
    <property type="evidence" value="ECO:0007669"/>
    <property type="project" value="UniProtKB-UniRule"/>
</dbReference>
<feature type="binding site" evidence="10 11">
    <location>
        <position position="86"/>
    </location>
    <ligand>
        <name>ATP</name>
        <dbReference type="ChEBI" id="CHEBI:30616"/>
    </ligand>
</feature>
<evidence type="ECO:0000256" key="7">
    <source>
        <dbReference type="ARBA" id="ARBA00022840"/>
    </source>
</evidence>
<dbReference type="OrthoDB" id="9801161at2"/>
<evidence type="ECO:0000256" key="6">
    <source>
        <dbReference type="ARBA" id="ARBA00022777"/>
    </source>
</evidence>
<feature type="binding site" evidence="10 11">
    <location>
        <position position="92"/>
    </location>
    <ligand>
        <name>ATP</name>
        <dbReference type="ChEBI" id="CHEBI:30616"/>
    </ligand>
</feature>
<protein>
    <recommendedName>
        <fullName evidence="10 13">Nucleoside diphosphate kinase</fullName>
        <shortName evidence="10">NDK</shortName>
        <shortName evidence="10">NDP kinase</shortName>
        <ecNumber evidence="10 13">2.7.4.6</ecNumber>
    </recommendedName>
    <alternativeName>
        <fullName evidence="10">Nucleoside-2-P kinase</fullName>
    </alternativeName>
</protein>
<dbReference type="STRING" id="1936003.STSP2_00628"/>
<comment type="catalytic activity">
    <reaction evidence="9">
        <text>dZDP + ATP = dZTP + ADP</text>
        <dbReference type="Rhea" id="RHEA:67644"/>
        <dbReference type="ChEBI" id="CHEBI:30616"/>
        <dbReference type="ChEBI" id="CHEBI:172929"/>
        <dbReference type="ChEBI" id="CHEBI:172931"/>
        <dbReference type="ChEBI" id="CHEBI:456216"/>
    </reaction>
</comment>
<evidence type="ECO:0000256" key="10">
    <source>
        <dbReference type="HAMAP-Rule" id="MF_00451"/>
    </source>
</evidence>
<dbReference type="PANTHER" id="PTHR11349">
    <property type="entry name" value="NUCLEOSIDE DIPHOSPHATE KINASE"/>
    <property type="match status" value="1"/>
</dbReference>
<gene>
    <name evidence="10 15" type="primary">ndk</name>
    <name evidence="15" type="ORF">STSP2_00628</name>
</gene>
<dbReference type="PRINTS" id="PR01243">
    <property type="entry name" value="NUCDPKINASE"/>
</dbReference>
<comment type="catalytic activity">
    <reaction evidence="10 13">
        <text>a 2'-deoxyribonucleoside 5'-diphosphate + ATP = a 2'-deoxyribonucleoside 5'-triphosphate + ADP</text>
        <dbReference type="Rhea" id="RHEA:44640"/>
        <dbReference type="ChEBI" id="CHEBI:30616"/>
        <dbReference type="ChEBI" id="CHEBI:61560"/>
        <dbReference type="ChEBI" id="CHEBI:73316"/>
        <dbReference type="ChEBI" id="CHEBI:456216"/>
        <dbReference type="EC" id="2.7.4.6"/>
    </reaction>
</comment>
<dbReference type="PROSITE" id="PS00469">
    <property type="entry name" value="NDPK"/>
    <property type="match status" value="1"/>
</dbReference>
<evidence type="ECO:0000256" key="11">
    <source>
        <dbReference type="PROSITE-ProRule" id="PRU00706"/>
    </source>
</evidence>
<comment type="similarity">
    <text evidence="2 10 11 12">Belongs to the NDK family.</text>
</comment>
<evidence type="ECO:0000259" key="14">
    <source>
        <dbReference type="SMART" id="SM00562"/>
    </source>
</evidence>
<dbReference type="InterPro" id="IPR001564">
    <property type="entry name" value="Nucleoside_diP_kinase"/>
</dbReference>
<dbReference type="InterPro" id="IPR034907">
    <property type="entry name" value="NDK-like_dom"/>
</dbReference>
<evidence type="ECO:0000256" key="12">
    <source>
        <dbReference type="RuleBase" id="RU004011"/>
    </source>
</evidence>
<reference evidence="16" key="1">
    <citation type="submission" date="2017-02" db="EMBL/GenBank/DDBJ databases">
        <title>Comparative genomics and description of representatives of a novel lineage of planctomycetes thriving in anoxic sediments.</title>
        <authorList>
            <person name="Spring S."/>
            <person name="Bunk B."/>
            <person name="Sproer C."/>
        </authorList>
    </citation>
    <scope>NUCLEOTIDE SEQUENCE [LARGE SCALE GENOMIC DNA]</scope>
    <source>
        <strain evidence="16">ST-NAGAB-D1</strain>
    </source>
</reference>
<dbReference type="GO" id="GO:0046872">
    <property type="term" value="F:metal ion binding"/>
    <property type="evidence" value="ECO:0007669"/>
    <property type="project" value="UniProtKB-KW"/>
</dbReference>
<organism evidence="15 16">
    <name type="scientific">Anaerohalosphaera lusitana</name>
    <dbReference type="NCBI Taxonomy" id="1936003"/>
    <lineage>
        <taxon>Bacteria</taxon>
        <taxon>Pseudomonadati</taxon>
        <taxon>Planctomycetota</taxon>
        <taxon>Phycisphaerae</taxon>
        <taxon>Sedimentisphaerales</taxon>
        <taxon>Anaerohalosphaeraceae</taxon>
        <taxon>Anaerohalosphaera</taxon>
    </lineage>
</organism>
<keyword evidence="16" id="KW-1185">Reference proteome</keyword>
<comment type="subcellular location">
    <subcellularLocation>
        <location evidence="10">Cytoplasm</location>
    </subcellularLocation>
</comment>
<name>A0A1U9NHT1_9BACT</name>
<dbReference type="AlphaFoldDB" id="A0A1U9NHT1"/>
<dbReference type="GO" id="GO:0006228">
    <property type="term" value="P:UTP biosynthetic process"/>
    <property type="evidence" value="ECO:0007669"/>
    <property type="project" value="UniProtKB-UniRule"/>
</dbReference>
<evidence type="ECO:0000256" key="1">
    <source>
        <dbReference type="ARBA" id="ARBA00001946"/>
    </source>
</evidence>
<feature type="binding site" evidence="10 11">
    <location>
        <position position="58"/>
    </location>
    <ligand>
        <name>ATP</name>
        <dbReference type="ChEBI" id="CHEBI:30616"/>
    </ligand>
</feature>
<dbReference type="HAMAP" id="MF_00451">
    <property type="entry name" value="NDP_kinase"/>
    <property type="match status" value="1"/>
</dbReference>
<evidence type="ECO:0000313" key="15">
    <source>
        <dbReference type="EMBL" id="AQT67481.1"/>
    </source>
</evidence>
<keyword evidence="3 10" id="KW-0597">Phosphoprotein</keyword>
<feature type="binding site" evidence="10 11">
    <location>
        <position position="10"/>
    </location>
    <ligand>
        <name>ATP</name>
        <dbReference type="ChEBI" id="CHEBI:30616"/>
    </ligand>
</feature>
<keyword evidence="10" id="KW-0546">Nucleotide metabolism</keyword>
<dbReference type="KEGG" id="alus:STSP2_00628"/>
<proteinExistence type="inferred from homology"/>
<dbReference type="CDD" id="cd04413">
    <property type="entry name" value="NDPk_I"/>
    <property type="match status" value="1"/>
</dbReference>
<evidence type="ECO:0000256" key="8">
    <source>
        <dbReference type="ARBA" id="ARBA00024802"/>
    </source>
</evidence>
<dbReference type="EMBL" id="CP019791">
    <property type="protein sequence ID" value="AQT67481.1"/>
    <property type="molecule type" value="Genomic_DNA"/>
</dbReference>
<keyword evidence="7 10" id="KW-0067">ATP-binding</keyword>
<dbReference type="FunFam" id="3.30.70.141:FF:000002">
    <property type="entry name" value="Nucleoside diphosphate kinase"/>
    <property type="match status" value="1"/>
</dbReference>
<comment type="subunit">
    <text evidence="10">Homotetramer.</text>
</comment>
<dbReference type="EC" id="2.7.4.6" evidence="10 13"/>
<keyword evidence="4 10" id="KW-0808">Transferase</keyword>
<comment type="function">
    <text evidence="8">(Microbial infection) Catalyzes the phosphorylation of dZDP to dZTP, when the bacterium is infected by a phage that produces the substrate for the synthesis of dZTP (2- amino-2'-deoxyadenosine 5'-triphosphate), which is then used by the phage as a DNA polymerase substrate.</text>
</comment>